<dbReference type="SMART" id="SM00534">
    <property type="entry name" value="MUTSac"/>
    <property type="match status" value="1"/>
</dbReference>
<dbReference type="InterPro" id="IPR027417">
    <property type="entry name" value="P-loop_NTPase"/>
</dbReference>
<evidence type="ECO:0000313" key="7">
    <source>
        <dbReference type="Proteomes" id="UP000198304"/>
    </source>
</evidence>
<dbReference type="Gene3D" id="3.40.50.300">
    <property type="entry name" value="P-loop containing nucleotide triphosphate hydrolases"/>
    <property type="match status" value="1"/>
</dbReference>
<feature type="domain" description="DNA mismatch repair proteins mutS family" evidence="5">
    <location>
        <begin position="338"/>
        <end position="541"/>
    </location>
</feature>
<organism evidence="6 7">
    <name type="scientific">Anaerovirgula multivorans</name>
    <dbReference type="NCBI Taxonomy" id="312168"/>
    <lineage>
        <taxon>Bacteria</taxon>
        <taxon>Bacillati</taxon>
        <taxon>Bacillota</taxon>
        <taxon>Clostridia</taxon>
        <taxon>Peptostreptococcales</taxon>
        <taxon>Natronincolaceae</taxon>
        <taxon>Anaerovirgula</taxon>
    </lineage>
</organism>
<keyword evidence="2" id="KW-0067">ATP-binding</keyword>
<evidence type="ECO:0000259" key="5">
    <source>
        <dbReference type="SMART" id="SM00534"/>
    </source>
</evidence>
<dbReference type="InterPro" id="IPR000432">
    <property type="entry name" value="DNA_mismatch_repair_MutS_C"/>
</dbReference>
<dbReference type="SMART" id="SM00533">
    <property type="entry name" value="MUTSd"/>
    <property type="match status" value="1"/>
</dbReference>
<dbReference type="GO" id="GO:0005524">
    <property type="term" value="F:ATP binding"/>
    <property type="evidence" value="ECO:0007669"/>
    <property type="project" value="UniProtKB-KW"/>
</dbReference>
<dbReference type="GO" id="GO:0140664">
    <property type="term" value="F:ATP-dependent DNA damage sensor activity"/>
    <property type="evidence" value="ECO:0007669"/>
    <property type="project" value="InterPro"/>
</dbReference>
<gene>
    <name evidence="6" type="ORF">SAMN05446037_102166</name>
</gene>
<accession>A0A239HF79</accession>
<dbReference type="EMBL" id="FZOJ01000021">
    <property type="protein sequence ID" value="SNS79952.1"/>
    <property type="molecule type" value="Genomic_DNA"/>
</dbReference>
<name>A0A239HF79_9FIRM</name>
<keyword evidence="7" id="KW-1185">Reference proteome</keyword>
<sequence>MNNYITEENRKEIGLKYILQKLPTQTPYGKEVKENINPYLSDKIQDLRKTLRDLGIFLQEIEKDYQLLRGLKNHLGEFKDIRGSFYRARSGELLNEVELFEVKKQMMAMEKLRKFLLRYPLKIEDFHLLSVVEVVKILDPENTGVETFYIYDVYSEELTILRKRKKAIEESVAYYNKTIKEQLYQETGVKPKINGEMIVLKENETQLEKLLNCTKVYQTAENDKQFIFKIKPSKELKKLQEELDNLKLLEEEEEFKIRQILSRTIGNNANNILINIENIGKIDFVMGKAILALQMKATEPAIVEHPFIDIEEGRHVVIEEKLNGQGAKYTPIDIILQKGVALITGANMGGKTITLKMIALITAMAQLGFYVPAKKAVIGPVTFIYYSSGDQQSEEKGLSTFGGEIEGLKHAVEKAEDEGLILIDELARGTNPLEGYGISRGVLQYLKKKPSISVITTHFDGLSSIEGIKHLQVVGLKNASKEALKEELQKSKGYKGVLEKHMDYRLEENRQSESTPKDAIMIARLMGLKEEIIEEAQKSIKEREGQ</sequence>
<dbReference type="GO" id="GO:0006298">
    <property type="term" value="P:mismatch repair"/>
    <property type="evidence" value="ECO:0007669"/>
    <property type="project" value="InterPro"/>
</dbReference>
<proteinExistence type="predicted"/>
<evidence type="ECO:0000256" key="3">
    <source>
        <dbReference type="ARBA" id="ARBA00023125"/>
    </source>
</evidence>
<evidence type="ECO:0000259" key="4">
    <source>
        <dbReference type="SMART" id="SM00533"/>
    </source>
</evidence>
<evidence type="ECO:0000313" key="6">
    <source>
        <dbReference type="EMBL" id="SNS79952.1"/>
    </source>
</evidence>
<dbReference type="CDD" id="cd03243">
    <property type="entry name" value="ABC_MutS_homologs"/>
    <property type="match status" value="1"/>
</dbReference>
<dbReference type="Pfam" id="PF00488">
    <property type="entry name" value="MutS_V"/>
    <property type="match status" value="1"/>
</dbReference>
<dbReference type="SUPFAM" id="SSF52540">
    <property type="entry name" value="P-loop containing nucleoside triphosphate hydrolases"/>
    <property type="match status" value="1"/>
</dbReference>
<dbReference type="RefSeq" id="WP_176431447.1">
    <property type="nucleotide sequence ID" value="NZ_FZOJ01000021.1"/>
</dbReference>
<dbReference type="PANTHER" id="PTHR11361:SF14">
    <property type="entry name" value="DNA MISMATCH REPAIR PROTEIN MUTS, TYPE 2"/>
    <property type="match status" value="1"/>
</dbReference>
<reference evidence="7" key="1">
    <citation type="submission" date="2017-06" db="EMBL/GenBank/DDBJ databases">
        <authorList>
            <person name="Varghese N."/>
            <person name="Submissions S."/>
        </authorList>
    </citation>
    <scope>NUCLEOTIDE SEQUENCE [LARGE SCALE GENOMIC DNA]</scope>
    <source>
        <strain evidence="7">SCA</strain>
    </source>
</reference>
<dbReference type="InterPro" id="IPR036187">
    <property type="entry name" value="DNA_mismatch_repair_MutS_sf"/>
</dbReference>
<dbReference type="AlphaFoldDB" id="A0A239HF79"/>
<dbReference type="GO" id="GO:0030983">
    <property type="term" value="F:mismatched DNA binding"/>
    <property type="evidence" value="ECO:0007669"/>
    <property type="project" value="InterPro"/>
</dbReference>
<keyword evidence="3" id="KW-0238">DNA-binding</keyword>
<dbReference type="SUPFAM" id="SSF48334">
    <property type="entry name" value="DNA repair protein MutS, domain III"/>
    <property type="match status" value="1"/>
</dbReference>
<evidence type="ECO:0000256" key="2">
    <source>
        <dbReference type="ARBA" id="ARBA00022840"/>
    </source>
</evidence>
<dbReference type="InterPro" id="IPR007696">
    <property type="entry name" value="DNA_mismatch_repair_MutS_core"/>
</dbReference>
<protein>
    <submittedName>
        <fullName evidence="6">MutS domain V</fullName>
    </submittedName>
</protein>
<dbReference type="InterPro" id="IPR045076">
    <property type="entry name" value="MutS"/>
</dbReference>
<dbReference type="Proteomes" id="UP000198304">
    <property type="component" value="Unassembled WGS sequence"/>
</dbReference>
<keyword evidence="1" id="KW-0547">Nucleotide-binding</keyword>
<dbReference type="PANTHER" id="PTHR11361">
    <property type="entry name" value="DNA MISMATCH REPAIR PROTEIN MUTS FAMILY MEMBER"/>
    <property type="match status" value="1"/>
</dbReference>
<evidence type="ECO:0000256" key="1">
    <source>
        <dbReference type="ARBA" id="ARBA00022741"/>
    </source>
</evidence>
<feature type="domain" description="DNA mismatch repair protein MutS core" evidence="4">
    <location>
        <begin position="10"/>
        <end position="321"/>
    </location>
</feature>